<evidence type="ECO:0000259" key="3">
    <source>
        <dbReference type="PROSITE" id="PS51186"/>
    </source>
</evidence>
<dbReference type="PROSITE" id="PS51186">
    <property type="entry name" value="GNAT"/>
    <property type="match status" value="1"/>
</dbReference>
<dbReference type="OrthoDB" id="36819at2"/>
<dbReference type="AlphaFoldDB" id="A0A1M7S6R1"/>
<dbReference type="InterPro" id="IPR050680">
    <property type="entry name" value="YpeA/RimI_acetyltransf"/>
</dbReference>
<dbReference type="PANTHER" id="PTHR43420">
    <property type="entry name" value="ACETYLTRANSFERASE"/>
    <property type="match status" value="1"/>
</dbReference>
<feature type="domain" description="N-acetyltransferase" evidence="3">
    <location>
        <begin position="4"/>
        <end position="147"/>
    </location>
</feature>
<dbReference type="SUPFAM" id="SSF55729">
    <property type="entry name" value="Acyl-CoA N-acyltransferases (Nat)"/>
    <property type="match status" value="1"/>
</dbReference>
<evidence type="ECO:0000256" key="2">
    <source>
        <dbReference type="ARBA" id="ARBA00023315"/>
    </source>
</evidence>
<sequence>MTETRVVTLAEYPLIDFVELVNRIFADYVVPINWNVLSFKMDARENSISFADSFIFLRGNEPLGFILTAVRGSKARIDAMGVVTNERGKGLAEQILKHAFRHLKTKNIDSIFLEVASSDERAVRFYDKNGFRKVRNLNTFVLNNPQPSTIKYSSFTADNRLVYSIAISNEINIPRKVNWQREPITLLLSDGRYNLVRLHFKNVEGYLVWGKNEDNSAYIVDCAPKSSEDLDWSSIINISVDYILQNTNAHLISVVSVAEDDKLHQALLENKFNIVLTQYEMFRKL</sequence>
<reference evidence="5" key="1">
    <citation type="submission" date="2016-12" db="EMBL/GenBank/DDBJ databases">
        <authorList>
            <person name="Varghese N."/>
            <person name="Submissions S."/>
        </authorList>
    </citation>
    <scope>NUCLEOTIDE SEQUENCE [LARGE SCALE GENOMIC DNA]</scope>
    <source>
        <strain evidence="5">DSM 13020</strain>
    </source>
</reference>
<keyword evidence="1" id="KW-0808">Transferase</keyword>
<evidence type="ECO:0000313" key="4">
    <source>
        <dbReference type="EMBL" id="SHN54369.1"/>
    </source>
</evidence>
<dbReference type="GO" id="GO:0005840">
    <property type="term" value="C:ribosome"/>
    <property type="evidence" value="ECO:0007669"/>
    <property type="project" value="UniProtKB-KW"/>
</dbReference>
<dbReference type="Gene3D" id="3.40.630.30">
    <property type="match status" value="1"/>
</dbReference>
<dbReference type="Pfam" id="PF00583">
    <property type="entry name" value="Acetyltransf_1"/>
    <property type="match status" value="1"/>
</dbReference>
<dbReference type="GO" id="GO:0016747">
    <property type="term" value="F:acyltransferase activity, transferring groups other than amino-acyl groups"/>
    <property type="evidence" value="ECO:0007669"/>
    <property type="project" value="InterPro"/>
</dbReference>
<dbReference type="InterPro" id="IPR016181">
    <property type="entry name" value="Acyl_CoA_acyltransferase"/>
</dbReference>
<accession>A0A1M7S6R1</accession>
<evidence type="ECO:0000313" key="5">
    <source>
        <dbReference type="Proteomes" id="UP000184207"/>
    </source>
</evidence>
<keyword evidence="5" id="KW-1185">Reference proteome</keyword>
<name>A0A1M7S6R1_FERGO</name>
<evidence type="ECO:0000256" key="1">
    <source>
        <dbReference type="ARBA" id="ARBA00022679"/>
    </source>
</evidence>
<dbReference type="EMBL" id="FRDJ01000002">
    <property type="protein sequence ID" value="SHN54369.1"/>
    <property type="molecule type" value="Genomic_DNA"/>
</dbReference>
<keyword evidence="4" id="KW-0687">Ribonucleoprotein</keyword>
<gene>
    <name evidence="4" type="ORF">SAMN02745226_00597</name>
</gene>
<dbReference type="PANTHER" id="PTHR43420:SF47">
    <property type="entry name" value="N-ACETYLTRANSFERASE DOMAIN-CONTAINING PROTEIN"/>
    <property type="match status" value="1"/>
</dbReference>
<dbReference type="CDD" id="cd04301">
    <property type="entry name" value="NAT_SF"/>
    <property type="match status" value="1"/>
</dbReference>
<organism evidence="4 5">
    <name type="scientific">Fervidobacterium gondwanense DSM 13020</name>
    <dbReference type="NCBI Taxonomy" id="1121883"/>
    <lineage>
        <taxon>Bacteria</taxon>
        <taxon>Thermotogati</taxon>
        <taxon>Thermotogota</taxon>
        <taxon>Thermotogae</taxon>
        <taxon>Thermotogales</taxon>
        <taxon>Fervidobacteriaceae</taxon>
        <taxon>Fervidobacterium</taxon>
    </lineage>
</organism>
<proteinExistence type="predicted"/>
<dbReference type="RefSeq" id="WP_072758160.1">
    <property type="nucleotide sequence ID" value="NZ_FRDJ01000002.1"/>
</dbReference>
<keyword evidence="4" id="KW-0689">Ribosomal protein</keyword>
<dbReference type="Proteomes" id="UP000184207">
    <property type="component" value="Unassembled WGS sequence"/>
</dbReference>
<dbReference type="STRING" id="1121883.SAMN02745226_00597"/>
<protein>
    <submittedName>
        <fullName evidence="4">Ribosomal protein S18 acetylase RimI</fullName>
    </submittedName>
</protein>
<keyword evidence="2" id="KW-0012">Acyltransferase</keyword>
<dbReference type="InterPro" id="IPR000182">
    <property type="entry name" value="GNAT_dom"/>
</dbReference>